<proteinExistence type="predicted"/>
<name>A0A1X7UZ64_AMPQE</name>
<accession>A0A1X7UZ64</accession>
<dbReference type="InParanoid" id="A0A1X7UZ64"/>
<dbReference type="AlphaFoldDB" id="A0A1X7UZ64"/>
<evidence type="ECO:0000313" key="1">
    <source>
        <dbReference type="EnsemblMetazoa" id="Aqu2.1.32819_001"/>
    </source>
</evidence>
<protein>
    <submittedName>
        <fullName evidence="1">Uncharacterized protein</fullName>
    </submittedName>
</protein>
<sequence>MLKLICCILSKHSRNCQAFISCQREKCCVRRLPVAVKIYLNRRRVSLSLSKKKSEERFTVVEDDELEVASGVVPLNTKINNTWAAQNLNDWSMSRNSCLPDDPVPPMFFHPAMLTICVNGCVSLSWKRVKSQASTIHHPHCMSLSVAYITSVDSMESS</sequence>
<organism evidence="1">
    <name type="scientific">Amphimedon queenslandica</name>
    <name type="common">Sponge</name>
    <dbReference type="NCBI Taxonomy" id="400682"/>
    <lineage>
        <taxon>Eukaryota</taxon>
        <taxon>Metazoa</taxon>
        <taxon>Porifera</taxon>
        <taxon>Demospongiae</taxon>
        <taxon>Heteroscleromorpha</taxon>
        <taxon>Haplosclerida</taxon>
        <taxon>Niphatidae</taxon>
        <taxon>Amphimedon</taxon>
    </lineage>
</organism>
<dbReference type="EnsemblMetazoa" id="Aqu2.1.32819_001">
    <property type="protein sequence ID" value="Aqu2.1.32819_001"/>
    <property type="gene ID" value="Aqu2.1.32819"/>
</dbReference>
<reference evidence="1" key="1">
    <citation type="submission" date="2017-05" db="UniProtKB">
        <authorList>
            <consortium name="EnsemblMetazoa"/>
        </authorList>
    </citation>
    <scope>IDENTIFICATION</scope>
</reference>